<feature type="coiled-coil region" evidence="1">
    <location>
        <begin position="48"/>
        <end position="96"/>
    </location>
</feature>
<keyword evidence="3" id="KW-0489">Methyltransferase</keyword>
<organism evidence="3 4">
    <name type="scientific">Andreprevotia lacus DSM 23236</name>
    <dbReference type="NCBI Taxonomy" id="1121001"/>
    <lineage>
        <taxon>Bacteria</taxon>
        <taxon>Pseudomonadati</taxon>
        <taxon>Pseudomonadota</taxon>
        <taxon>Betaproteobacteria</taxon>
        <taxon>Neisseriales</taxon>
        <taxon>Chitinibacteraceae</taxon>
        <taxon>Andreprevotia</taxon>
    </lineage>
</organism>
<dbReference type="GO" id="GO:0005524">
    <property type="term" value="F:ATP binding"/>
    <property type="evidence" value="ECO:0007669"/>
    <property type="project" value="InterPro"/>
</dbReference>
<accession>A0A1W1XC36</accession>
<proteinExistence type="predicted"/>
<dbReference type="GO" id="GO:0005737">
    <property type="term" value="C:cytoplasm"/>
    <property type="evidence" value="ECO:0007669"/>
    <property type="project" value="InterPro"/>
</dbReference>
<keyword evidence="1" id="KW-0175">Coiled coil</keyword>
<gene>
    <name evidence="3" type="ORF">SAMN02745857_01214</name>
</gene>
<dbReference type="EMBL" id="FWXD01000005">
    <property type="protein sequence ID" value="SMC21447.1"/>
    <property type="molecule type" value="Genomic_DNA"/>
</dbReference>
<evidence type="ECO:0000256" key="1">
    <source>
        <dbReference type="SAM" id="Coils"/>
    </source>
</evidence>
<dbReference type="InterPro" id="IPR007470">
    <property type="entry name" value="HemX"/>
</dbReference>
<dbReference type="STRING" id="1121001.SAMN02745857_01214"/>
<dbReference type="InterPro" id="IPR006194">
    <property type="entry name" value="Gly-tRNA-synth_heterodimer"/>
</dbReference>
<dbReference type="GO" id="GO:0006426">
    <property type="term" value="P:glycyl-tRNA aminoacylation"/>
    <property type="evidence" value="ECO:0007669"/>
    <property type="project" value="InterPro"/>
</dbReference>
<dbReference type="GO" id="GO:0008168">
    <property type="term" value="F:methyltransferase activity"/>
    <property type="evidence" value="ECO:0007669"/>
    <property type="project" value="UniProtKB-KW"/>
</dbReference>
<dbReference type="OrthoDB" id="9787650at2"/>
<protein>
    <submittedName>
        <fullName evidence="3">Uroporphyrin-3 C-methyltransferase</fullName>
    </submittedName>
</protein>
<dbReference type="GO" id="GO:0004820">
    <property type="term" value="F:glycine-tRNA ligase activity"/>
    <property type="evidence" value="ECO:0007669"/>
    <property type="project" value="InterPro"/>
</dbReference>
<dbReference type="PANTHER" id="PTHR38043:SF1">
    <property type="entry name" value="PROTEIN HEMX"/>
    <property type="match status" value="1"/>
</dbReference>
<evidence type="ECO:0000256" key="2">
    <source>
        <dbReference type="SAM" id="MobiDB-lite"/>
    </source>
</evidence>
<reference evidence="3 4" key="1">
    <citation type="submission" date="2017-04" db="EMBL/GenBank/DDBJ databases">
        <authorList>
            <person name="Afonso C.L."/>
            <person name="Miller P.J."/>
            <person name="Scott M.A."/>
            <person name="Spackman E."/>
            <person name="Goraichik I."/>
            <person name="Dimitrov K.M."/>
            <person name="Suarez D.L."/>
            <person name="Swayne D.E."/>
        </authorList>
    </citation>
    <scope>NUCLEOTIDE SEQUENCE [LARGE SCALE GENOMIC DNA]</scope>
    <source>
        <strain evidence="3 4">DSM 23236</strain>
    </source>
</reference>
<dbReference type="PROSITE" id="PS50861">
    <property type="entry name" value="AA_TRNA_LIGASE_II_GLYAB"/>
    <property type="match status" value="1"/>
</dbReference>
<feature type="compositionally biased region" description="Low complexity" evidence="2">
    <location>
        <begin position="1"/>
        <end position="13"/>
    </location>
</feature>
<dbReference type="Pfam" id="PF04375">
    <property type="entry name" value="HemX"/>
    <property type="match status" value="1"/>
</dbReference>
<dbReference type="GO" id="GO:0032259">
    <property type="term" value="P:methylation"/>
    <property type="evidence" value="ECO:0007669"/>
    <property type="project" value="UniProtKB-KW"/>
</dbReference>
<keyword evidence="4" id="KW-1185">Reference proteome</keyword>
<evidence type="ECO:0000313" key="3">
    <source>
        <dbReference type="EMBL" id="SMC21447.1"/>
    </source>
</evidence>
<name>A0A1W1XC36_9NEIS</name>
<sequence>MTQEASLSAALTPPAAPPPRRTPPLPLILSVLALAIAGGLAWQQHRSNKELKQVVSQQEALLQTAQGREQAAQGQLQALQREVALLSAKQLEAQTQQATLSAMYDSVTRTDSQRLLIEAEQALSYASQQLQLSGRSDVALTTLAALDAQLQSLNRPELINVRKAVSHDYEALKSLPVIDTVGIATKLDSLIDELDKLPLHIDALRDPHMAVNAPEEANLLQRISTEAWGELKQLVQIRRMDRVDSVLLTPEQGVLLRENMKLRLLDARSAVVQRNAPAYRADLAAVAQYLGRYFDTHAAQTQRAHQLVTTLAQANVALPVQDLAASLQAVRAARGAAEKVKP</sequence>
<dbReference type="AlphaFoldDB" id="A0A1W1XC36"/>
<evidence type="ECO:0000313" key="4">
    <source>
        <dbReference type="Proteomes" id="UP000192761"/>
    </source>
</evidence>
<dbReference type="RefSeq" id="WP_084089872.1">
    <property type="nucleotide sequence ID" value="NZ_FWXD01000005.1"/>
</dbReference>
<feature type="region of interest" description="Disordered" evidence="2">
    <location>
        <begin position="1"/>
        <end position="22"/>
    </location>
</feature>
<dbReference type="PANTHER" id="PTHR38043">
    <property type="entry name" value="PROTEIN HEMX"/>
    <property type="match status" value="1"/>
</dbReference>
<dbReference type="Proteomes" id="UP000192761">
    <property type="component" value="Unassembled WGS sequence"/>
</dbReference>
<keyword evidence="3" id="KW-0808">Transferase</keyword>